<organism evidence="2 3">
    <name type="scientific">Microthyrium microscopicum</name>
    <dbReference type="NCBI Taxonomy" id="703497"/>
    <lineage>
        <taxon>Eukaryota</taxon>
        <taxon>Fungi</taxon>
        <taxon>Dikarya</taxon>
        <taxon>Ascomycota</taxon>
        <taxon>Pezizomycotina</taxon>
        <taxon>Dothideomycetes</taxon>
        <taxon>Dothideomycetes incertae sedis</taxon>
        <taxon>Microthyriales</taxon>
        <taxon>Microthyriaceae</taxon>
        <taxon>Microthyrium</taxon>
    </lineage>
</organism>
<evidence type="ECO:0000256" key="1">
    <source>
        <dbReference type="SAM" id="MobiDB-lite"/>
    </source>
</evidence>
<evidence type="ECO:0000313" key="3">
    <source>
        <dbReference type="Proteomes" id="UP000799302"/>
    </source>
</evidence>
<dbReference type="EMBL" id="MU004237">
    <property type="protein sequence ID" value="KAF2667393.1"/>
    <property type="molecule type" value="Genomic_DNA"/>
</dbReference>
<dbReference type="AlphaFoldDB" id="A0A6A6U7Y3"/>
<dbReference type="OrthoDB" id="5377039at2759"/>
<keyword evidence="3" id="KW-1185">Reference proteome</keyword>
<reference evidence="2" key="1">
    <citation type="journal article" date="2020" name="Stud. Mycol.">
        <title>101 Dothideomycetes genomes: a test case for predicting lifestyles and emergence of pathogens.</title>
        <authorList>
            <person name="Haridas S."/>
            <person name="Albert R."/>
            <person name="Binder M."/>
            <person name="Bloem J."/>
            <person name="Labutti K."/>
            <person name="Salamov A."/>
            <person name="Andreopoulos B."/>
            <person name="Baker S."/>
            <person name="Barry K."/>
            <person name="Bills G."/>
            <person name="Bluhm B."/>
            <person name="Cannon C."/>
            <person name="Castanera R."/>
            <person name="Culley D."/>
            <person name="Daum C."/>
            <person name="Ezra D."/>
            <person name="Gonzalez J."/>
            <person name="Henrissat B."/>
            <person name="Kuo A."/>
            <person name="Liang C."/>
            <person name="Lipzen A."/>
            <person name="Lutzoni F."/>
            <person name="Magnuson J."/>
            <person name="Mondo S."/>
            <person name="Nolan M."/>
            <person name="Ohm R."/>
            <person name="Pangilinan J."/>
            <person name="Park H.-J."/>
            <person name="Ramirez L."/>
            <person name="Alfaro M."/>
            <person name="Sun H."/>
            <person name="Tritt A."/>
            <person name="Yoshinaga Y."/>
            <person name="Zwiers L.-H."/>
            <person name="Turgeon B."/>
            <person name="Goodwin S."/>
            <person name="Spatafora J."/>
            <person name="Crous P."/>
            <person name="Grigoriev I."/>
        </authorList>
    </citation>
    <scope>NUCLEOTIDE SEQUENCE</scope>
    <source>
        <strain evidence="2">CBS 115976</strain>
    </source>
</reference>
<feature type="region of interest" description="Disordered" evidence="1">
    <location>
        <begin position="1"/>
        <end position="113"/>
    </location>
</feature>
<sequence>MAPPASTTSDAEVTMMDDNSSSSQDESTGPLDQSTNQPATPGRTIIPTSEPTPPGSDARPHPSLNANGKRALAPSASDLNTSGLDTAMAVDGPGETEPQIPPAPGHKWAMGEDGIQVEVPEDEATSQEPGAKWKTRKAQDEMRKAMEQVLDRDYMVKKRYGDILMDKPGKPPAEQTAE</sequence>
<accession>A0A6A6U7Y3</accession>
<feature type="compositionally biased region" description="Polar residues" evidence="1">
    <location>
        <begin position="1"/>
        <end position="39"/>
    </location>
</feature>
<name>A0A6A6U7Y3_9PEZI</name>
<evidence type="ECO:0000313" key="2">
    <source>
        <dbReference type="EMBL" id="KAF2667393.1"/>
    </source>
</evidence>
<protein>
    <submittedName>
        <fullName evidence="2">Uncharacterized protein</fullName>
    </submittedName>
</protein>
<gene>
    <name evidence="2" type="ORF">BT63DRAFT_291126</name>
</gene>
<dbReference type="Proteomes" id="UP000799302">
    <property type="component" value="Unassembled WGS sequence"/>
</dbReference>
<proteinExistence type="predicted"/>